<gene>
    <name evidence="2" type="ORF">PV07_04171</name>
</gene>
<dbReference type="EMBL" id="KN847041">
    <property type="protein sequence ID" value="KIW32641.1"/>
    <property type="molecule type" value="Genomic_DNA"/>
</dbReference>
<feature type="transmembrane region" description="Helical" evidence="1">
    <location>
        <begin position="34"/>
        <end position="57"/>
    </location>
</feature>
<reference evidence="2 3" key="1">
    <citation type="submission" date="2015-01" db="EMBL/GenBank/DDBJ databases">
        <title>The Genome Sequence of Cladophialophora immunda CBS83496.</title>
        <authorList>
            <consortium name="The Broad Institute Genomics Platform"/>
            <person name="Cuomo C."/>
            <person name="de Hoog S."/>
            <person name="Gorbushina A."/>
            <person name="Stielow B."/>
            <person name="Teixiera M."/>
            <person name="Abouelleil A."/>
            <person name="Chapman S.B."/>
            <person name="Priest M."/>
            <person name="Young S.K."/>
            <person name="Wortman J."/>
            <person name="Nusbaum C."/>
            <person name="Birren B."/>
        </authorList>
    </citation>
    <scope>NUCLEOTIDE SEQUENCE [LARGE SCALE GENOMIC DNA]</scope>
    <source>
        <strain evidence="2 3">CBS 83496</strain>
    </source>
</reference>
<keyword evidence="3" id="KW-1185">Reference proteome</keyword>
<keyword evidence="1" id="KW-1133">Transmembrane helix</keyword>
<evidence type="ECO:0000256" key="1">
    <source>
        <dbReference type="SAM" id="Phobius"/>
    </source>
</evidence>
<protein>
    <submittedName>
        <fullName evidence="2">Uncharacterized protein</fullName>
    </submittedName>
</protein>
<keyword evidence="1" id="KW-0472">Membrane</keyword>
<organism evidence="2 3">
    <name type="scientific">Cladophialophora immunda</name>
    <dbReference type="NCBI Taxonomy" id="569365"/>
    <lineage>
        <taxon>Eukaryota</taxon>
        <taxon>Fungi</taxon>
        <taxon>Dikarya</taxon>
        <taxon>Ascomycota</taxon>
        <taxon>Pezizomycotina</taxon>
        <taxon>Eurotiomycetes</taxon>
        <taxon>Chaetothyriomycetidae</taxon>
        <taxon>Chaetothyriales</taxon>
        <taxon>Herpotrichiellaceae</taxon>
        <taxon>Cladophialophora</taxon>
    </lineage>
</organism>
<sequence>MFHLTTGRDILFNSRSMEPPTTPDTMTQLLEDPFGTWLSTFLFIVLLVALGSCAIFLGSRYAEILGFDAHHNDDLPLISEGPRQIRSGDDGEDAGYLFDETPISQITHSQDDHQFDIRRRPGTADVQPNCVTIGEVREGRIAQRRASSSRGTGRKTHVPGHLVLKPLSAYEYRSMV</sequence>
<evidence type="ECO:0000313" key="3">
    <source>
        <dbReference type="Proteomes" id="UP000054466"/>
    </source>
</evidence>
<accession>A0A0D1ZWV8</accession>
<dbReference type="AlphaFoldDB" id="A0A0D1ZWV8"/>
<dbReference type="OrthoDB" id="4146997at2759"/>
<name>A0A0D1ZWV8_9EURO</name>
<proteinExistence type="predicted"/>
<dbReference type="RefSeq" id="XP_016252857.1">
    <property type="nucleotide sequence ID" value="XM_016390955.1"/>
</dbReference>
<keyword evidence="1" id="KW-0812">Transmembrane</keyword>
<dbReference type="VEuPathDB" id="FungiDB:PV07_04171"/>
<evidence type="ECO:0000313" key="2">
    <source>
        <dbReference type="EMBL" id="KIW32641.1"/>
    </source>
</evidence>
<dbReference type="HOGENOM" id="CLU_130499_0_0_1"/>
<dbReference type="Proteomes" id="UP000054466">
    <property type="component" value="Unassembled WGS sequence"/>
</dbReference>
<dbReference type="GeneID" id="27343365"/>